<dbReference type="Gene3D" id="3.20.20.140">
    <property type="entry name" value="Metal-dependent hydrolases"/>
    <property type="match status" value="1"/>
</dbReference>
<sequence length="268" mass="31333">MILSDSHVHTEFSSDSTESMEKMILKAIELGLESICFTDHLDYDYPNKYGYDFNLDVDSYMGRLEELKDKYQSKIKIRKGIELGLMPYLSDRYNELTSKYSFDYIIGSSHLIDKKDPYYEDFWTDMNERDGYEAYFRTIIDNIASGCDFDSYGHIDYVVRYGPNKNSKYTYETYSEILDEVLKTIIHSRKALEINTAGFKYGLGHFHPQTDVLKRYLELGGELITIGSDAHKKEHLAYDFDKTSDILKSMGLKYYVEFENRTPKICPL</sequence>
<reference evidence="10 11" key="1">
    <citation type="submission" date="2020-11" db="EMBL/GenBank/DDBJ databases">
        <title>Draft genome sequencing of a Lachnospiraceae strain isolated from anoxic soil subjected to BSD treatment.</title>
        <authorList>
            <person name="Uek A."/>
            <person name="Tonouchi A."/>
        </authorList>
    </citation>
    <scope>NUCLEOTIDE SEQUENCE [LARGE SCALE GENOMIC DNA]</scope>
    <source>
        <strain evidence="10 11">TB5</strain>
    </source>
</reference>
<keyword evidence="5 8" id="KW-0378">Hydrolase</keyword>
<dbReference type="GO" id="GO:0004401">
    <property type="term" value="F:histidinol-phosphatase activity"/>
    <property type="evidence" value="ECO:0007669"/>
    <property type="project" value="UniProtKB-UniRule"/>
</dbReference>
<dbReference type="PANTHER" id="PTHR21039">
    <property type="entry name" value="HISTIDINOL PHOSPHATASE-RELATED"/>
    <property type="match status" value="1"/>
</dbReference>
<dbReference type="InterPro" id="IPR004013">
    <property type="entry name" value="PHP_dom"/>
</dbReference>
<evidence type="ECO:0000256" key="5">
    <source>
        <dbReference type="ARBA" id="ARBA00022801"/>
    </source>
</evidence>
<dbReference type="AlphaFoldDB" id="A0A7R7EN27"/>
<dbReference type="PANTHER" id="PTHR21039:SF0">
    <property type="entry name" value="HISTIDINOL-PHOSPHATASE"/>
    <property type="match status" value="1"/>
</dbReference>
<accession>A0A7R7EN27</accession>
<dbReference type="SMART" id="SM00481">
    <property type="entry name" value="POLIIIAc"/>
    <property type="match status" value="1"/>
</dbReference>
<evidence type="ECO:0000313" key="11">
    <source>
        <dbReference type="Proteomes" id="UP000595897"/>
    </source>
</evidence>
<protein>
    <recommendedName>
        <fullName evidence="3 8">Histidinol-phosphatase</fullName>
        <shortName evidence="8">HolPase</shortName>
        <ecNumber evidence="3 8">3.1.3.15</ecNumber>
    </recommendedName>
</protein>
<evidence type="ECO:0000256" key="4">
    <source>
        <dbReference type="ARBA" id="ARBA00022605"/>
    </source>
</evidence>
<evidence type="ECO:0000256" key="1">
    <source>
        <dbReference type="ARBA" id="ARBA00004970"/>
    </source>
</evidence>
<evidence type="ECO:0000313" key="10">
    <source>
        <dbReference type="EMBL" id="BCN31595.1"/>
    </source>
</evidence>
<evidence type="ECO:0000259" key="9">
    <source>
        <dbReference type="SMART" id="SM00481"/>
    </source>
</evidence>
<dbReference type="KEGG" id="ahb:bsdtb5_28900"/>
<dbReference type="SUPFAM" id="SSF89550">
    <property type="entry name" value="PHP domain-like"/>
    <property type="match status" value="1"/>
</dbReference>
<evidence type="ECO:0000256" key="6">
    <source>
        <dbReference type="ARBA" id="ARBA00023102"/>
    </source>
</evidence>
<dbReference type="Proteomes" id="UP000595897">
    <property type="component" value="Chromosome"/>
</dbReference>
<evidence type="ECO:0000256" key="3">
    <source>
        <dbReference type="ARBA" id="ARBA00013085"/>
    </source>
</evidence>
<keyword evidence="4 8" id="KW-0028">Amino-acid biosynthesis</keyword>
<dbReference type="InterPro" id="IPR003141">
    <property type="entry name" value="Pol/His_phosphatase_N"/>
</dbReference>
<evidence type="ECO:0000256" key="8">
    <source>
        <dbReference type="RuleBase" id="RU366003"/>
    </source>
</evidence>
<dbReference type="InterPro" id="IPR010140">
    <property type="entry name" value="Histidinol_P_phosphatase_HisJ"/>
</dbReference>
<name>A0A7R7EN27_9FIRM</name>
<gene>
    <name evidence="10" type="ORF">bsdtb5_28900</name>
</gene>
<dbReference type="EC" id="3.1.3.15" evidence="3 8"/>
<comment type="pathway">
    <text evidence="1 8">Amino-acid biosynthesis; L-histidine biosynthesis; L-histidine from 5-phospho-alpha-D-ribose 1-diphosphate: step 8/9.</text>
</comment>
<dbReference type="UniPathway" id="UPA00031">
    <property type="reaction ID" value="UER00013"/>
</dbReference>
<comment type="similarity">
    <text evidence="2 8">Belongs to the PHP hydrolase family. HisK subfamily.</text>
</comment>
<organism evidence="10 11">
    <name type="scientific">Anaeromicropila herbilytica</name>
    <dbReference type="NCBI Taxonomy" id="2785025"/>
    <lineage>
        <taxon>Bacteria</taxon>
        <taxon>Bacillati</taxon>
        <taxon>Bacillota</taxon>
        <taxon>Clostridia</taxon>
        <taxon>Lachnospirales</taxon>
        <taxon>Lachnospiraceae</taxon>
        <taxon>Anaeromicropila</taxon>
    </lineage>
</organism>
<evidence type="ECO:0000256" key="7">
    <source>
        <dbReference type="ARBA" id="ARBA00049158"/>
    </source>
</evidence>
<dbReference type="GO" id="GO:0000105">
    <property type="term" value="P:L-histidine biosynthetic process"/>
    <property type="evidence" value="ECO:0007669"/>
    <property type="project" value="UniProtKB-UniRule"/>
</dbReference>
<comment type="catalytic activity">
    <reaction evidence="7 8">
        <text>L-histidinol phosphate + H2O = L-histidinol + phosphate</text>
        <dbReference type="Rhea" id="RHEA:14465"/>
        <dbReference type="ChEBI" id="CHEBI:15377"/>
        <dbReference type="ChEBI" id="CHEBI:43474"/>
        <dbReference type="ChEBI" id="CHEBI:57699"/>
        <dbReference type="ChEBI" id="CHEBI:57980"/>
        <dbReference type="EC" id="3.1.3.15"/>
    </reaction>
</comment>
<keyword evidence="11" id="KW-1185">Reference proteome</keyword>
<feature type="domain" description="Polymerase/histidinol phosphatase N-terminal" evidence="9">
    <location>
        <begin position="4"/>
        <end position="87"/>
    </location>
</feature>
<dbReference type="GO" id="GO:0005737">
    <property type="term" value="C:cytoplasm"/>
    <property type="evidence" value="ECO:0007669"/>
    <property type="project" value="TreeGrafter"/>
</dbReference>
<dbReference type="Pfam" id="PF02811">
    <property type="entry name" value="PHP"/>
    <property type="match status" value="1"/>
</dbReference>
<proteinExistence type="inferred from homology"/>
<keyword evidence="6 8" id="KW-0368">Histidine biosynthesis</keyword>
<dbReference type="InterPro" id="IPR016195">
    <property type="entry name" value="Pol/histidinol_Pase-like"/>
</dbReference>
<dbReference type="RefSeq" id="WP_271712706.1">
    <property type="nucleotide sequence ID" value="NZ_AP024169.1"/>
</dbReference>
<evidence type="ECO:0000256" key="2">
    <source>
        <dbReference type="ARBA" id="ARBA00009152"/>
    </source>
</evidence>
<dbReference type="NCBIfam" id="TIGR01856">
    <property type="entry name" value="hisJ_fam"/>
    <property type="match status" value="1"/>
</dbReference>
<dbReference type="EMBL" id="AP024169">
    <property type="protein sequence ID" value="BCN31595.1"/>
    <property type="molecule type" value="Genomic_DNA"/>
</dbReference>